<dbReference type="PROSITE" id="PS50949">
    <property type="entry name" value="HTH_GNTR"/>
    <property type="match status" value="1"/>
</dbReference>
<dbReference type="KEGG" id="lmoi:VV02_15675"/>
<dbReference type="PATRIC" id="fig|571913.6.peg.3182"/>
<keyword evidence="1" id="KW-0805">Transcription regulation</keyword>
<dbReference type="AlphaFoldDB" id="A0A0K1JQI0"/>
<dbReference type="SUPFAM" id="SSF46785">
    <property type="entry name" value="Winged helix' DNA-binding domain"/>
    <property type="match status" value="1"/>
</dbReference>
<reference evidence="5 6" key="1">
    <citation type="submission" date="2015-03" db="EMBL/GenBank/DDBJ databases">
        <title>Luteipulveratus halotolerans sp. nov., a novel actinobacterium (Dermacoccaceae) from Sarawak, Malaysia.</title>
        <authorList>
            <person name="Juboi H."/>
            <person name="Basik A."/>
            <person name="Shamsul S.S."/>
            <person name="Arnold P."/>
            <person name="Schmitt E.K."/>
            <person name="Sanglier J.-J."/>
            <person name="Yeo T."/>
        </authorList>
    </citation>
    <scope>NUCLEOTIDE SEQUENCE [LARGE SCALE GENOMIC DNA]</scope>
    <source>
        <strain evidence="5 6">MN07-A0370</strain>
    </source>
</reference>
<dbReference type="Pfam" id="PF07729">
    <property type="entry name" value="FCD"/>
    <property type="match status" value="1"/>
</dbReference>
<dbReference type="InterPro" id="IPR011711">
    <property type="entry name" value="GntR_C"/>
</dbReference>
<dbReference type="Proteomes" id="UP000066480">
    <property type="component" value="Chromosome"/>
</dbReference>
<dbReference type="STRING" id="571913.VV02_15675"/>
<dbReference type="PANTHER" id="PTHR43537:SF24">
    <property type="entry name" value="GLUCONATE OPERON TRANSCRIPTIONAL REPRESSOR"/>
    <property type="match status" value="1"/>
</dbReference>
<name>A0A0K1JQI0_9MICO</name>
<dbReference type="SMART" id="SM00895">
    <property type="entry name" value="FCD"/>
    <property type="match status" value="1"/>
</dbReference>
<dbReference type="InterPro" id="IPR000524">
    <property type="entry name" value="Tscrpt_reg_HTH_GntR"/>
</dbReference>
<dbReference type="InterPro" id="IPR036388">
    <property type="entry name" value="WH-like_DNA-bd_sf"/>
</dbReference>
<evidence type="ECO:0000313" key="6">
    <source>
        <dbReference type="Proteomes" id="UP000066480"/>
    </source>
</evidence>
<gene>
    <name evidence="5" type="ORF">VV02_15675</name>
</gene>
<evidence type="ECO:0000313" key="5">
    <source>
        <dbReference type="EMBL" id="AKU18979.1"/>
    </source>
</evidence>
<dbReference type="CDD" id="cd07377">
    <property type="entry name" value="WHTH_GntR"/>
    <property type="match status" value="1"/>
</dbReference>
<keyword evidence="3" id="KW-0804">Transcription</keyword>
<dbReference type="InterPro" id="IPR008920">
    <property type="entry name" value="TF_FadR/GntR_C"/>
</dbReference>
<organism evidence="5 6">
    <name type="scientific">Luteipulveratus mongoliensis</name>
    <dbReference type="NCBI Taxonomy" id="571913"/>
    <lineage>
        <taxon>Bacteria</taxon>
        <taxon>Bacillati</taxon>
        <taxon>Actinomycetota</taxon>
        <taxon>Actinomycetes</taxon>
        <taxon>Micrococcales</taxon>
        <taxon>Dermacoccaceae</taxon>
        <taxon>Luteipulveratus</taxon>
    </lineage>
</organism>
<evidence type="ECO:0000256" key="1">
    <source>
        <dbReference type="ARBA" id="ARBA00023015"/>
    </source>
</evidence>
<sequence>MSQVILQPTGNNVFEATVGQLATAIRLGVFADGEQLPPERELAEQLSVSRMTLRDAISALREAGLVETRRGRGGGTVVTYDGPAAPTAPDTEAASPQRLNDVLSFRRVVESGAAELAADQALDGSQRAWLVECVDHAAATVGSPAYRVADARLHLAVASLCGSSMLISAVRQAQAALGEMLALIPVLPRNIEHSQTQHDAVVRCILAGDAAGAREAMIEHCDATAELLQGLLG</sequence>
<evidence type="ECO:0000259" key="4">
    <source>
        <dbReference type="PROSITE" id="PS50949"/>
    </source>
</evidence>
<feature type="domain" description="HTH gntR-type" evidence="4">
    <location>
        <begin position="11"/>
        <end position="81"/>
    </location>
</feature>
<dbReference type="Gene3D" id="1.20.120.530">
    <property type="entry name" value="GntR ligand-binding domain-like"/>
    <property type="match status" value="1"/>
</dbReference>
<proteinExistence type="predicted"/>
<accession>A0A0K1JQI0</accession>
<dbReference type="GO" id="GO:0003677">
    <property type="term" value="F:DNA binding"/>
    <property type="evidence" value="ECO:0007669"/>
    <property type="project" value="UniProtKB-KW"/>
</dbReference>
<keyword evidence="6" id="KW-1185">Reference proteome</keyword>
<dbReference type="SMART" id="SM00345">
    <property type="entry name" value="HTH_GNTR"/>
    <property type="match status" value="1"/>
</dbReference>
<dbReference type="Gene3D" id="1.10.10.10">
    <property type="entry name" value="Winged helix-like DNA-binding domain superfamily/Winged helix DNA-binding domain"/>
    <property type="match status" value="1"/>
</dbReference>
<dbReference type="SUPFAM" id="SSF48008">
    <property type="entry name" value="GntR ligand-binding domain-like"/>
    <property type="match status" value="1"/>
</dbReference>
<dbReference type="PANTHER" id="PTHR43537">
    <property type="entry name" value="TRANSCRIPTIONAL REGULATOR, GNTR FAMILY"/>
    <property type="match status" value="1"/>
</dbReference>
<dbReference type="GO" id="GO:0003700">
    <property type="term" value="F:DNA-binding transcription factor activity"/>
    <property type="evidence" value="ECO:0007669"/>
    <property type="project" value="InterPro"/>
</dbReference>
<dbReference type="EMBL" id="CP011112">
    <property type="protein sequence ID" value="AKU18979.1"/>
    <property type="molecule type" value="Genomic_DNA"/>
</dbReference>
<evidence type="ECO:0000256" key="3">
    <source>
        <dbReference type="ARBA" id="ARBA00023163"/>
    </source>
</evidence>
<dbReference type="InterPro" id="IPR036390">
    <property type="entry name" value="WH_DNA-bd_sf"/>
</dbReference>
<evidence type="ECO:0000256" key="2">
    <source>
        <dbReference type="ARBA" id="ARBA00023125"/>
    </source>
</evidence>
<dbReference type="Pfam" id="PF00392">
    <property type="entry name" value="GntR"/>
    <property type="match status" value="1"/>
</dbReference>
<protein>
    <submittedName>
        <fullName evidence="5">Transcriptional regulator</fullName>
    </submittedName>
</protein>
<dbReference type="PRINTS" id="PR00035">
    <property type="entry name" value="HTHGNTR"/>
</dbReference>
<keyword evidence="2" id="KW-0238">DNA-binding</keyword>